<dbReference type="AlphaFoldDB" id="A0A4Q1BHV6"/>
<name>A0A4Q1BHV6_TREME</name>
<protein>
    <recommendedName>
        <fullName evidence="3">BTB domain-containing protein</fullName>
    </recommendedName>
</protein>
<proteinExistence type="predicted"/>
<dbReference type="InterPro" id="IPR011333">
    <property type="entry name" value="SKP1/BTB/POZ_sf"/>
</dbReference>
<dbReference type="Gene3D" id="3.30.710.10">
    <property type="entry name" value="Potassium Channel Kv1.1, Chain A"/>
    <property type="match status" value="1"/>
</dbReference>
<keyword evidence="2" id="KW-1185">Reference proteome</keyword>
<organism evidence="1 2">
    <name type="scientific">Tremella mesenterica</name>
    <name type="common">Jelly fungus</name>
    <dbReference type="NCBI Taxonomy" id="5217"/>
    <lineage>
        <taxon>Eukaryota</taxon>
        <taxon>Fungi</taxon>
        <taxon>Dikarya</taxon>
        <taxon>Basidiomycota</taxon>
        <taxon>Agaricomycotina</taxon>
        <taxon>Tremellomycetes</taxon>
        <taxon>Tremellales</taxon>
        <taxon>Tremellaceae</taxon>
        <taxon>Tremella</taxon>
    </lineage>
</organism>
<dbReference type="VEuPathDB" id="FungiDB:TREMEDRAFT_63863"/>
<gene>
    <name evidence="1" type="ORF">M231_05563</name>
</gene>
<reference evidence="1 2" key="1">
    <citation type="submission" date="2016-06" db="EMBL/GenBank/DDBJ databases">
        <title>Evolution of pathogenesis and genome organization in the Tremellales.</title>
        <authorList>
            <person name="Cuomo C."/>
            <person name="Litvintseva A."/>
            <person name="Heitman J."/>
            <person name="Chen Y."/>
            <person name="Sun S."/>
            <person name="Springer D."/>
            <person name="Dromer F."/>
            <person name="Young S."/>
            <person name="Zeng Q."/>
            <person name="Chapman S."/>
            <person name="Gujja S."/>
            <person name="Saif S."/>
            <person name="Birren B."/>
        </authorList>
    </citation>
    <scope>NUCLEOTIDE SEQUENCE [LARGE SCALE GENOMIC DNA]</scope>
    <source>
        <strain evidence="1 2">ATCC 28783</strain>
    </source>
</reference>
<dbReference type="STRING" id="5217.A0A4Q1BHV6"/>
<sequence>MLNRSLSSSNLHDLLSMEVALKPSDGDAINIKVHLLCSHSSVFKDMLTIPSSTTDKTEEETTIELDIIEADLKIIFDMMNGGEDFEKVEPIQLYSLIDLCDKYDMDGLRDRLLIRVTRHVPYDPWRAFCLASHYDIPILAVAAIRQFGLHEKTQQITLWNFPPLLCSETEPRYLSSLIHGLYSQTDHRRPKDLFSVRGFESVSQSFSARLNEIRSI</sequence>
<evidence type="ECO:0000313" key="2">
    <source>
        <dbReference type="Proteomes" id="UP000289152"/>
    </source>
</evidence>
<dbReference type="EMBL" id="SDIL01000075">
    <property type="protein sequence ID" value="RXK37194.1"/>
    <property type="molecule type" value="Genomic_DNA"/>
</dbReference>
<accession>A0A4Q1BHV6</accession>
<dbReference type="Proteomes" id="UP000289152">
    <property type="component" value="Unassembled WGS sequence"/>
</dbReference>
<comment type="caution">
    <text evidence="1">The sequence shown here is derived from an EMBL/GenBank/DDBJ whole genome shotgun (WGS) entry which is preliminary data.</text>
</comment>
<evidence type="ECO:0000313" key="1">
    <source>
        <dbReference type="EMBL" id="RXK37194.1"/>
    </source>
</evidence>
<evidence type="ECO:0008006" key="3">
    <source>
        <dbReference type="Google" id="ProtNLM"/>
    </source>
</evidence>
<dbReference type="InParanoid" id="A0A4Q1BHV6"/>
<dbReference type="OrthoDB" id="2596482at2759"/>